<feature type="transmembrane region" description="Helical" evidence="1">
    <location>
        <begin position="362"/>
        <end position="391"/>
    </location>
</feature>
<feature type="transmembrane region" description="Helical" evidence="1">
    <location>
        <begin position="238"/>
        <end position="255"/>
    </location>
</feature>
<dbReference type="InterPro" id="IPR004711">
    <property type="entry name" value="Benzoate_Transporter"/>
</dbReference>
<feature type="transmembrane region" description="Helical" evidence="1">
    <location>
        <begin position="21"/>
        <end position="44"/>
    </location>
</feature>
<feature type="transmembrane region" description="Helical" evidence="1">
    <location>
        <begin position="50"/>
        <end position="70"/>
    </location>
</feature>
<feature type="transmembrane region" description="Helical" evidence="1">
    <location>
        <begin position="331"/>
        <end position="350"/>
    </location>
</feature>
<dbReference type="PANTHER" id="PTHR30199">
    <property type="entry name" value="MFS FAMILY TRANSPORTER, PREDICTED SUBSTRATE BENZOATE"/>
    <property type="match status" value="1"/>
</dbReference>
<accession>A0A934QD22</accession>
<proteinExistence type="predicted"/>
<feature type="transmembrane region" description="Helical" evidence="1">
    <location>
        <begin position="101"/>
        <end position="120"/>
    </location>
</feature>
<sequence length="405" mass="40758">MNRPPSAPRPREIPWAPISAGTVAALVAFAATFAVLLSGLRAVGANPAQAASGLLAVTLAMGASALLLSWRFKMPLAAAWSTPGAALLITTGTVAGGWPAAVGAFLVTGALLVLTGLWPGLTRLVQRIPGPIAQGMLAGVLFPLVLGPIPALAEHPLVVAPILVVWLVMLILAPKWAVPLALVAGIAVIAIGLVTGGQRIPLEDLVPTVEFTMPTITLQALTGIALPLYLVTMASQNIPGVAVLAGFGFAAPWRASLVTTGGATMLAAPFGGHAANLAAISTALTAGPDAGPRERRWIAGVSMGVTYLVLGVLSSALTALVLAAPQGAIEAITGVAMISAFAAACAGAMSVEHERVPAAVTILVAASGVTAIGLGSAFWALAAGILVSWVLAIRRRIDGRRTAHS</sequence>
<keyword evidence="1" id="KW-0812">Transmembrane</keyword>
<gene>
    <name evidence="2" type="ORF">JD292_05815</name>
</gene>
<keyword evidence="1" id="KW-0472">Membrane</keyword>
<feature type="transmembrane region" description="Helical" evidence="1">
    <location>
        <begin position="212"/>
        <end position="231"/>
    </location>
</feature>
<keyword evidence="1" id="KW-1133">Transmembrane helix</keyword>
<feature type="transmembrane region" description="Helical" evidence="1">
    <location>
        <begin position="297"/>
        <end position="324"/>
    </location>
</feature>
<evidence type="ECO:0000313" key="3">
    <source>
        <dbReference type="Proteomes" id="UP000618733"/>
    </source>
</evidence>
<feature type="transmembrane region" description="Helical" evidence="1">
    <location>
        <begin position="132"/>
        <end position="151"/>
    </location>
</feature>
<evidence type="ECO:0000256" key="1">
    <source>
        <dbReference type="SAM" id="Phobius"/>
    </source>
</evidence>
<dbReference type="PANTHER" id="PTHR30199:SF0">
    <property type="entry name" value="INNER MEMBRANE PROTEIN YDCO"/>
    <property type="match status" value="1"/>
</dbReference>
<dbReference type="NCBIfam" id="TIGR00843">
    <property type="entry name" value="benE"/>
    <property type="match status" value="1"/>
</dbReference>
<protein>
    <submittedName>
        <fullName evidence="2">Benzoate/H(+) symporter BenE family transporter</fullName>
    </submittedName>
</protein>
<name>A0A934QD22_9MICO</name>
<dbReference type="GO" id="GO:0005886">
    <property type="term" value="C:plasma membrane"/>
    <property type="evidence" value="ECO:0007669"/>
    <property type="project" value="TreeGrafter"/>
</dbReference>
<keyword evidence="3" id="KW-1185">Reference proteome</keyword>
<dbReference type="RefSeq" id="WP_200131799.1">
    <property type="nucleotide sequence ID" value="NZ_JAEHOI010000005.1"/>
</dbReference>
<dbReference type="GO" id="GO:0042925">
    <property type="term" value="F:benzoate transmembrane transporter activity"/>
    <property type="evidence" value="ECO:0007669"/>
    <property type="project" value="InterPro"/>
</dbReference>
<dbReference type="AlphaFoldDB" id="A0A934QD22"/>
<feature type="transmembrane region" description="Helical" evidence="1">
    <location>
        <begin position="180"/>
        <end position="200"/>
    </location>
</feature>
<feature type="transmembrane region" description="Helical" evidence="1">
    <location>
        <begin position="157"/>
        <end position="173"/>
    </location>
</feature>
<organism evidence="2 3">
    <name type="scientific">Leucobacter edaphi</name>
    <dbReference type="NCBI Taxonomy" id="2796472"/>
    <lineage>
        <taxon>Bacteria</taxon>
        <taxon>Bacillati</taxon>
        <taxon>Actinomycetota</taxon>
        <taxon>Actinomycetes</taxon>
        <taxon>Micrococcales</taxon>
        <taxon>Microbacteriaceae</taxon>
        <taxon>Leucobacter</taxon>
    </lineage>
</organism>
<evidence type="ECO:0000313" key="2">
    <source>
        <dbReference type="EMBL" id="MBK0421585.1"/>
    </source>
</evidence>
<dbReference type="Proteomes" id="UP000618733">
    <property type="component" value="Unassembled WGS sequence"/>
</dbReference>
<reference evidence="2" key="1">
    <citation type="submission" date="2020-12" db="EMBL/GenBank/DDBJ databases">
        <title>Leucobacter sp. CAS2, isolated from Chromium sludge.</title>
        <authorList>
            <person name="Xu Z."/>
        </authorList>
    </citation>
    <scope>NUCLEOTIDE SEQUENCE</scope>
    <source>
        <strain evidence="2">CSA2</strain>
    </source>
</reference>
<dbReference type="Pfam" id="PF03594">
    <property type="entry name" value="BenE"/>
    <property type="match status" value="1"/>
</dbReference>
<dbReference type="EMBL" id="JAEHOI010000005">
    <property type="protein sequence ID" value="MBK0421585.1"/>
    <property type="molecule type" value="Genomic_DNA"/>
</dbReference>
<comment type="caution">
    <text evidence="2">The sequence shown here is derived from an EMBL/GenBank/DDBJ whole genome shotgun (WGS) entry which is preliminary data.</text>
</comment>